<dbReference type="PANTHER" id="PTHR48041:SF71">
    <property type="entry name" value="ATP-BINDING CASSETTE SUB-FAMILY G MEMBER 8"/>
    <property type="match status" value="1"/>
</dbReference>
<dbReference type="Pfam" id="PF01061">
    <property type="entry name" value="ABC2_membrane"/>
    <property type="match status" value="1"/>
</dbReference>
<evidence type="ECO:0000256" key="4">
    <source>
        <dbReference type="ARBA" id="ARBA00022741"/>
    </source>
</evidence>
<dbReference type="Pfam" id="PF19055">
    <property type="entry name" value="ABC2_membrane_7"/>
    <property type="match status" value="1"/>
</dbReference>
<protein>
    <recommendedName>
        <fullName evidence="10">ABC transporter domain-containing protein</fullName>
    </recommendedName>
</protein>
<evidence type="ECO:0000256" key="9">
    <source>
        <dbReference type="SAM" id="Phobius"/>
    </source>
</evidence>
<dbReference type="GO" id="GO:0140359">
    <property type="term" value="F:ABC-type transporter activity"/>
    <property type="evidence" value="ECO:0007669"/>
    <property type="project" value="InterPro"/>
</dbReference>
<name>A0A058Z838_FONAL</name>
<dbReference type="Gene3D" id="3.40.50.300">
    <property type="entry name" value="P-loop containing nucleotide triphosphate hydrolases"/>
    <property type="match status" value="1"/>
</dbReference>
<keyword evidence="7 9" id="KW-0472">Membrane</keyword>
<keyword evidence="6 9" id="KW-1133">Transmembrane helix</keyword>
<evidence type="ECO:0000256" key="5">
    <source>
        <dbReference type="ARBA" id="ARBA00022840"/>
    </source>
</evidence>
<dbReference type="GO" id="GO:0033344">
    <property type="term" value="P:cholesterol efflux"/>
    <property type="evidence" value="ECO:0007669"/>
    <property type="project" value="TreeGrafter"/>
</dbReference>
<dbReference type="STRING" id="691883.A0A058Z838"/>
<dbReference type="InterPro" id="IPR003439">
    <property type="entry name" value="ABC_transporter-like_ATP-bd"/>
</dbReference>
<keyword evidence="5" id="KW-0067">ATP-binding</keyword>
<dbReference type="GeneID" id="20527516"/>
<feature type="transmembrane region" description="Helical" evidence="9">
    <location>
        <begin position="682"/>
        <end position="701"/>
    </location>
</feature>
<feature type="transmembrane region" description="Helical" evidence="9">
    <location>
        <begin position="544"/>
        <end position="562"/>
    </location>
</feature>
<dbReference type="InterPro" id="IPR043926">
    <property type="entry name" value="ABCG_dom"/>
</dbReference>
<feature type="region of interest" description="Disordered" evidence="8">
    <location>
        <begin position="1"/>
        <end position="83"/>
    </location>
</feature>
<dbReference type="GO" id="GO:0005886">
    <property type="term" value="C:plasma membrane"/>
    <property type="evidence" value="ECO:0007669"/>
    <property type="project" value="TreeGrafter"/>
</dbReference>
<feature type="compositionally biased region" description="Low complexity" evidence="8">
    <location>
        <begin position="1"/>
        <end position="16"/>
    </location>
</feature>
<dbReference type="OrthoDB" id="66620at2759"/>
<evidence type="ECO:0000313" key="12">
    <source>
        <dbReference type="Proteomes" id="UP000030693"/>
    </source>
</evidence>
<feature type="transmembrane region" description="Helical" evidence="9">
    <location>
        <begin position="574"/>
        <end position="596"/>
    </location>
</feature>
<reference evidence="11" key="1">
    <citation type="submission" date="2013-04" db="EMBL/GenBank/DDBJ databases">
        <title>The Genome Sequence of Fonticula alba ATCC 38817.</title>
        <authorList>
            <consortium name="The Broad Institute Genomics Platform"/>
            <person name="Russ C."/>
            <person name="Cuomo C."/>
            <person name="Burger G."/>
            <person name="Gray M.W."/>
            <person name="Holland P.W.H."/>
            <person name="King N."/>
            <person name="Lang F.B.F."/>
            <person name="Roger A.J."/>
            <person name="Ruiz-Trillo I."/>
            <person name="Brown M."/>
            <person name="Walker B."/>
            <person name="Young S."/>
            <person name="Zeng Q."/>
            <person name="Gargeya S."/>
            <person name="Fitzgerald M."/>
            <person name="Haas B."/>
            <person name="Abouelleil A."/>
            <person name="Allen A.W."/>
            <person name="Alvarado L."/>
            <person name="Arachchi H.M."/>
            <person name="Berlin A.M."/>
            <person name="Chapman S.B."/>
            <person name="Gainer-Dewar J."/>
            <person name="Goldberg J."/>
            <person name="Griggs A."/>
            <person name="Gujja S."/>
            <person name="Hansen M."/>
            <person name="Howarth C."/>
            <person name="Imamovic A."/>
            <person name="Ireland A."/>
            <person name="Larimer J."/>
            <person name="McCowan C."/>
            <person name="Murphy C."/>
            <person name="Pearson M."/>
            <person name="Poon T.W."/>
            <person name="Priest M."/>
            <person name="Roberts A."/>
            <person name="Saif S."/>
            <person name="Shea T."/>
            <person name="Sisk P."/>
            <person name="Sykes S."/>
            <person name="Wortman J."/>
            <person name="Nusbaum C."/>
            <person name="Birren B."/>
        </authorList>
    </citation>
    <scope>NUCLEOTIDE SEQUENCE [LARGE SCALE GENOMIC DNA]</scope>
    <source>
        <strain evidence="11">ATCC 38817</strain>
    </source>
</reference>
<evidence type="ECO:0000256" key="7">
    <source>
        <dbReference type="ARBA" id="ARBA00023136"/>
    </source>
</evidence>
<evidence type="ECO:0000256" key="2">
    <source>
        <dbReference type="ARBA" id="ARBA00022448"/>
    </source>
</evidence>
<dbReference type="eggNOG" id="KOG0061">
    <property type="taxonomic scope" value="Eukaryota"/>
</dbReference>
<evidence type="ECO:0000313" key="11">
    <source>
        <dbReference type="EMBL" id="KCV70449.1"/>
    </source>
</evidence>
<feature type="compositionally biased region" description="Low complexity" evidence="8">
    <location>
        <begin position="64"/>
        <end position="79"/>
    </location>
</feature>
<evidence type="ECO:0000256" key="3">
    <source>
        <dbReference type="ARBA" id="ARBA00022692"/>
    </source>
</evidence>
<organism evidence="11">
    <name type="scientific">Fonticula alba</name>
    <name type="common">Slime mold</name>
    <dbReference type="NCBI Taxonomy" id="691883"/>
    <lineage>
        <taxon>Eukaryota</taxon>
        <taxon>Rotosphaerida</taxon>
        <taxon>Fonticulaceae</taxon>
        <taxon>Fonticula</taxon>
    </lineage>
</organism>
<dbReference type="Pfam" id="PF00005">
    <property type="entry name" value="ABC_tran"/>
    <property type="match status" value="1"/>
</dbReference>
<sequence>MGYDGSSAQASPAVPAATPPLHPPMLGDGDTSISLNEQMYTALSMPVSPSQADVSSPAVPPDTAIPAARSGAAPAGDAPPARKREAVVDMVEEEPVFQPSSRSVRIDVRNLNYIVQPGLDLDAQAIGAVLTRGRRGMPTPRKLLDDVSMTVLPGELCAVIGSSGSGKTTLLDVIAARHQSGGGMFAGSSLSGDVLLNGLPRTTARIRAVGGYVAQEDRLPAELTVREVLSFVARIRMSRDMRDEEKLRRADAVAAELGLIHVAHTPIGGSATVRGVSGGERRRVSIGTQLLLDPAVLFADEPTSGLDAYTARHVVSTLRGLARAGRTVLCTIHAPRADVFRMFDKVMILSQGQVVYFGAVERVVDYFSKAGHPCPIYSNPCDYYLDLSTVDFRSERRERTSRAVVKKLVDYYRANTKFATGHLPEEDPLHQQSRADAKLRLIQASEQDASVAADNAALASASDGSKGRSLFSRRKSAAAGDGGDIPMADLSPSLEDTSPAKVLGGSEEDFRAVTGASVLEQFRLLYLRSVMFRFKARSALLTEFGQTLAMGLAVGVVFYALGSDQVSVQDRFGLCYIVSTLFPFMVILSTVAKFHADRPTFYTERQDGLYRLFPFYMARILADLPFDIGFSLLYSIPIYLLAGLDLEVDKFFAFQIVIFLCIYASRSIAVGVASMVPRFQQASFVANFLFTMFLLPCGFIFNMDTVWIGIRWLSNISFVTFTFQALSVNEFRDQSFDCPAPPVGSMDGQLPPGFESLTPEQLAQYASGELTSCPIPDGESALELYAMSSVNVLHNGIFLVAVTVFFRTLCFLALKYISQRPR</sequence>
<feature type="transmembrane region" description="Helical" evidence="9">
    <location>
        <begin position="652"/>
        <end position="676"/>
    </location>
</feature>
<dbReference type="OMA" id="THTELCA"/>
<keyword evidence="4" id="KW-0547">Nucleotide-binding</keyword>
<evidence type="ECO:0000256" key="1">
    <source>
        <dbReference type="ARBA" id="ARBA00004141"/>
    </source>
</evidence>
<dbReference type="GO" id="GO:0016887">
    <property type="term" value="F:ATP hydrolysis activity"/>
    <property type="evidence" value="ECO:0007669"/>
    <property type="project" value="InterPro"/>
</dbReference>
<keyword evidence="3 9" id="KW-0812">Transmembrane</keyword>
<dbReference type="InterPro" id="IPR027417">
    <property type="entry name" value="P-loop_NTPase"/>
</dbReference>
<feature type="domain" description="ABC transporter" evidence="10">
    <location>
        <begin position="121"/>
        <end position="376"/>
    </location>
</feature>
<evidence type="ECO:0000256" key="6">
    <source>
        <dbReference type="ARBA" id="ARBA00022989"/>
    </source>
</evidence>
<dbReference type="InterPro" id="IPR013525">
    <property type="entry name" value="ABC2_TM"/>
</dbReference>
<dbReference type="InterPro" id="IPR003593">
    <property type="entry name" value="AAA+_ATPase"/>
</dbReference>
<dbReference type="SMART" id="SM00382">
    <property type="entry name" value="AAA"/>
    <property type="match status" value="1"/>
</dbReference>
<dbReference type="InterPro" id="IPR017871">
    <property type="entry name" value="ABC_transporter-like_CS"/>
</dbReference>
<proteinExistence type="predicted"/>
<feature type="region of interest" description="Disordered" evidence="8">
    <location>
        <begin position="477"/>
        <end position="498"/>
    </location>
</feature>
<evidence type="ECO:0000256" key="8">
    <source>
        <dbReference type="SAM" id="MobiDB-lite"/>
    </source>
</evidence>
<feature type="transmembrane region" description="Helical" evidence="9">
    <location>
        <begin position="616"/>
        <end position="640"/>
    </location>
</feature>
<dbReference type="GO" id="GO:0042632">
    <property type="term" value="P:cholesterol homeostasis"/>
    <property type="evidence" value="ECO:0007669"/>
    <property type="project" value="TreeGrafter"/>
</dbReference>
<dbReference type="AlphaFoldDB" id="A0A058Z838"/>
<dbReference type="RefSeq" id="XP_009494965.1">
    <property type="nucleotide sequence ID" value="XM_009496690.1"/>
</dbReference>
<feature type="transmembrane region" description="Helical" evidence="9">
    <location>
        <begin position="708"/>
        <end position="726"/>
    </location>
</feature>
<evidence type="ECO:0000259" key="10">
    <source>
        <dbReference type="PROSITE" id="PS50893"/>
    </source>
</evidence>
<dbReference type="GO" id="GO:0043235">
    <property type="term" value="C:receptor complex"/>
    <property type="evidence" value="ECO:0007669"/>
    <property type="project" value="TreeGrafter"/>
</dbReference>
<dbReference type="PROSITE" id="PS00211">
    <property type="entry name" value="ABC_TRANSPORTER_1"/>
    <property type="match status" value="1"/>
</dbReference>
<keyword evidence="12" id="KW-1185">Reference proteome</keyword>
<dbReference type="SUPFAM" id="SSF52540">
    <property type="entry name" value="P-loop containing nucleoside triphosphate hydrolases"/>
    <property type="match status" value="1"/>
</dbReference>
<dbReference type="InterPro" id="IPR050352">
    <property type="entry name" value="ABCG_transporters"/>
</dbReference>
<comment type="subcellular location">
    <subcellularLocation>
        <location evidence="1">Membrane</location>
        <topology evidence="1">Multi-pass membrane protein</topology>
    </subcellularLocation>
</comment>
<dbReference type="GO" id="GO:0005524">
    <property type="term" value="F:ATP binding"/>
    <property type="evidence" value="ECO:0007669"/>
    <property type="project" value="UniProtKB-KW"/>
</dbReference>
<dbReference type="PANTHER" id="PTHR48041">
    <property type="entry name" value="ABC TRANSPORTER G FAMILY MEMBER 28"/>
    <property type="match status" value="1"/>
</dbReference>
<dbReference type="Proteomes" id="UP000030693">
    <property type="component" value="Unassembled WGS sequence"/>
</dbReference>
<dbReference type="GO" id="GO:0120020">
    <property type="term" value="F:cholesterol transfer activity"/>
    <property type="evidence" value="ECO:0007669"/>
    <property type="project" value="TreeGrafter"/>
</dbReference>
<keyword evidence="2" id="KW-0813">Transport</keyword>
<dbReference type="EMBL" id="KB932204">
    <property type="protein sequence ID" value="KCV70449.1"/>
    <property type="molecule type" value="Genomic_DNA"/>
</dbReference>
<feature type="compositionally biased region" description="Polar residues" evidence="8">
    <location>
        <begin position="31"/>
        <end position="54"/>
    </location>
</feature>
<accession>A0A058Z838</accession>
<dbReference type="PROSITE" id="PS50893">
    <property type="entry name" value="ABC_TRANSPORTER_2"/>
    <property type="match status" value="1"/>
</dbReference>
<feature type="transmembrane region" description="Helical" evidence="9">
    <location>
        <begin position="792"/>
        <end position="814"/>
    </location>
</feature>
<gene>
    <name evidence="11" type="ORF">H696_02791</name>
</gene>